<dbReference type="AlphaFoldDB" id="A0A087SAM0"/>
<reference evidence="2 3" key="1">
    <citation type="journal article" date="2014" name="BMC Genomics">
        <title>Oil accumulation mechanisms of the oleaginous microalga Chlorella protothecoides revealed through its genome, transcriptomes, and proteomes.</title>
        <authorList>
            <person name="Gao C."/>
            <person name="Wang Y."/>
            <person name="Shen Y."/>
            <person name="Yan D."/>
            <person name="He X."/>
            <person name="Dai J."/>
            <person name="Wu Q."/>
        </authorList>
    </citation>
    <scope>NUCLEOTIDE SEQUENCE [LARGE SCALE GENOMIC DNA]</scope>
    <source>
        <strain evidence="2 3">0710</strain>
    </source>
</reference>
<accession>A0A087SAM0</accession>
<feature type="region of interest" description="Disordered" evidence="1">
    <location>
        <begin position="226"/>
        <end position="253"/>
    </location>
</feature>
<sequence length="350" mass="37536">MFFSREARQRSPGAANRPLHLPTSPGESTSWVRPPSLLPLQQRGELRRLGGVQGLARELDGVLEHQAAALAPLPRLGHALVGDDLLRPRQNHGVAGPHPQHAIVQGGHVQAVGVERLHQRQRHGAVQIVAVAAEPRMWQLLDDEHQVLARGAGAGVALALKGDFRPLLPPGLQLDLQSLLHLARFACRVGHVARDLELLGGAVEQLREGWVGNECCVEPVVRRGGGGEVDRKDAGGKGRGQPPSTGECNVKDVARPDCQPTQTQTKHHSLHRTHLFQGARQLHLNLLCLGGRALAHVVTHALEPAAAPPTKKVRAQATTLRACTVGAQMKGGVKRMHYVLATHPSPAACC</sequence>
<organism evidence="2 3">
    <name type="scientific">Auxenochlorella protothecoides</name>
    <name type="common">Green microalga</name>
    <name type="synonym">Chlorella protothecoides</name>
    <dbReference type="NCBI Taxonomy" id="3075"/>
    <lineage>
        <taxon>Eukaryota</taxon>
        <taxon>Viridiplantae</taxon>
        <taxon>Chlorophyta</taxon>
        <taxon>core chlorophytes</taxon>
        <taxon>Trebouxiophyceae</taxon>
        <taxon>Chlorellales</taxon>
        <taxon>Chlorellaceae</taxon>
        <taxon>Auxenochlorella</taxon>
    </lineage>
</organism>
<dbReference type="GeneID" id="23614356"/>
<dbReference type="EMBL" id="KL662081">
    <property type="protein sequence ID" value="KFM22774.1"/>
    <property type="molecule type" value="Genomic_DNA"/>
</dbReference>
<protein>
    <submittedName>
        <fullName evidence="2">Uncharacterized protein</fullName>
    </submittedName>
</protein>
<evidence type="ECO:0000313" key="2">
    <source>
        <dbReference type="EMBL" id="KFM22774.1"/>
    </source>
</evidence>
<feature type="region of interest" description="Disordered" evidence="1">
    <location>
        <begin position="1"/>
        <end position="33"/>
    </location>
</feature>
<dbReference type="KEGG" id="apro:F751_2965"/>
<keyword evidence="3" id="KW-1185">Reference proteome</keyword>
<evidence type="ECO:0000256" key="1">
    <source>
        <dbReference type="SAM" id="MobiDB-lite"/>
    </source>
</evidence>
<gene>
    <name evidence="2" type="ORF">F751_2965</name>
</gene>
<name>A0A087SAM0_AUXPR</name>
<proteinExistence type="predicted"/>
<dbReference type="Proteomes" id="UP000028924">
    <property type="component" value="Unassembled WGS sequence"/>
</dbReference>
<dbReference type="RefSeq" id="XP_011395639.1">
    <property type="nucleotide sequence ID" value="XM_011397337.1"/>
</dbReference>
<evidence type="ECO:0000313" key="3">
    <source>
        <dbReference type="Proteomes" id="UP000028924"/>
    </source>
</evidence>